<evidence type="ECO:0000259" key="1">
    <source>
        <dbReference type="PROSITE" id="PS50179"/>
    </source>
</evidence>
<reference evidence="2" key="1">
    <citation type="submission" date="2020-11" db="EMBL/GenBank/DDBJ databases">
        <authorList>
            <consortium name="DOE Joint Genome Institute"/>
            <person name="Ahrendt S."/>
            <person name="Riley R."/>
            <person name="Andreopoulos W."/>
            <person name="Labutti K."/>
            <person name="Pangilinan J."/>
            <person name="Ruiz-Duenas F.J."/>
            <person name="Barrasa J.M."/>
            <person name="Sanchez-Garcia M."/>
            <person name="Camarero S."/>
            <person name="Miyauchi S."/>
            <person name="Serrano A."/>
            <person name="Linde D."/>
            <person name="Babiker R."/>
            <person name="Drula E."/>
            <person name="Ayuso-Fernandez I."/>
            <person name="Pacheco R."/>
            <person name="Padilla G."/>
            <person name="Ferreira P."/>
            <person name="Barriuso J."/>
            <person name="Kellner H."/>
            <person name="Castanera R."/>
            <person name="Alfaro M."/>
            <person name="Ramirez L."/>
            <person name="Pisabarro A.G."/>
            <person name="Kuo A."/>
            <person name="Tritt A."/>
            <person name="Lipzen A."/>
            <person name="He G."/>
            <person name="Yan M."/>
            <person name="Ng V."/>
            <person name="Cullen D."/>
            <person name="Martin F."/>
            <person name="Rosso M.-N."/>
            <person name="Henrissat B."/>
            <person name="Hibbett D."/>
            <person name="Martinez A.T."/>
            <person name="Grigoriev I.V."/>
        </authorList>
    </citation>
    <scope>NUCLEOTIDE SEQUENCE</scope>
    <source>
        <strain evidence="2">MF-IS2</strain>
    </source>
</reference>
<accession>A0A9P6BXQ2</accession>
<gene>
    <name evidence="2" type="ORF">P691DRAFT_521035</name>
</gene>
<dbReference type="AlphaFoldDB" id="A0A9P6BXQ2"/>
<dbReference type="EMBL" id="MU151745">
    <property type="protein sequence ID" value="KAF9441924.1"/>
    <property type="molecule type" value="Genomic_DNA"/>
</dbReference>
<dbReference type="GO" id="GO:0035091">
    <property type="term" value="F:phosphatidylinositol binding"/>
    <property type="evidence" value="ECO:0007669"/>
    <property type="project" value="InterPro"/>
</dbReference>
<evidence type="ECO:0000313" key="3">
    <source>
        <dbReference type="Proteomes" id="UP000807342"/>
    </source>
</evidence>
<dbReference type="InterPro" id="IPR002014">
    <property type="entry name" value="VHS_dom"/>
</dbReference>
<evidence type="ECO:0000313" key="2">
    <source>
        <dbReference type="EMBL" id="KAF9441924.1"/>
    </source>
</evidence>
<keyword evidence="3" id="KW-1185">Reference proteome</keyword>
<feature type="domain" description="VHS" evidence="1">
    <location>
        <begin position="61"/>
        <end position="108"/>
    </location>
</feature>
<organism evidence="2 3">
    <name type="scientific">Macrolepiota fuliginosa MF-IS2</name>
    <dbReference type="NCBI Taxonomy" id="1400762"/>
    <lineage>
        <taxon>Eukaryota</taxon>
        <taxon>Fungi</taxon>
        <taxon>Dikarya</taxon>
        <taxon>Basidiomycota</taxon>
        <taxon>Agaricomycotina</taxon>
        <taxon>Agaricomycetes</taxon>
        <taxon>Agaricomycetidae</taxon>
        <taxon>Agaricales</taxon>
        <taxon>Agaricineae</taxon>
        <taxon>Agaricaceae</taxon>
        <taxon>Macrolepiota</taxon>
    </lineage>
</organism>
<proteinExistence type="predicted"/>
<comment type="caution">
    <text evidence="2">The sequence shown here is derived from an EMBL/GenBank/DDBJ whole genome shotgun (WGS) entry which is preliminary data.</text>
</comment>
<dbReference type="PROSITE" id="PS50179">
    <property type="entry name" value="VHS"/>
    <property type="match status" value="1"/>
</dbReference>
<dbReference type="GO" id="GO:0043130">
    <property type="term" value="F:ubiquitin binding"/>
    <property type="evidence" value="ECO:0007669"/>
    <property type="project" value="InterPro"/>
</dbReference>
<name>A0A9P6BXQ2_9AGAR</name>
<protein>
    <recommendedName>
        <fullName evidence="1">VHS domain-containing protein</fullName>
    </recommendedName>
</protein>
<dbReference type="OrthoDB" id="10255964at2759"/>
<dbReference type="Proteomes" id="UP000807342">
    <property type="component" value="Unassembled WGS sequence"/>
</dbReference>
<sequence length="108" mass="12058">MIQETFPTPIIYRHPHILFPPPQPTEPSSDPRENLADVERFTLDINSISGNAEAEFAKTIECLTATASEDWPLVLGVCDRVSASESNAREAADVLLEHIRFVNLIRLT</sequence>